<organism evidence="13 15">
    <name type="scientific">Halarchaeum rubridurum</name>
    <dbReference type="NCBI Taxonomy" id="489911"/>
    <lineage>
        <taxon>Archaea</taxon>
        <taxon>Methanobacteriati</taxon>
        <taxon>Methanobacteriota</taxon>
        <taxon>Stenosarchaea group</taxon>
        <taxon>Halobacteria</taxon>
        <taxon>Halobacteriales</taxon>
        <taxon>Halobacteriaceae</taxon>
    </lineage>
</organism>
<dbReference type="PANTHER" id="PTHR35457">
    <property type="entry name" value="HEME A SYNTHASE"/>
    <property type="match status" value="1"/>
</dbReference>
<dbReference type="OrthoDB" id="336837at2157"/>
<feature type="transmembrane region" description="Helical" evidence="12">
    <location>
        <begin position="268"/>
        <end position="285"/>
    </location>
</feature>
<reference evidence="13" key="2">
    <citation type="submission" date="2020-09" db="EMBL/GenBank/DDBJ databases">
        <authorList>
            <person name="Sun Q."/>
            <person name="Ohkuma M."/>
        </authorList>
    </citation>
    <scope>NUCLEOTIDE SEQUENCE</scope>
    <source>
        <strain evidence="13">JCM 16108</strain>
    </source>
</reference>
<protein>
    <submittedName>
        <fullName evidence="14">Cytochrome c oxidase assembly protein subunit 15</fullName>
    </submittedName>
    <submittedName>
        <fullName evidence="13">Heme A synthase</fullName>
    </submittedName>
</protein>
<dbReference type="GO" id="GO:0046872">
    <property type="term" value="F:metal ion binding"/>
    <property type="evidence" value="ECO:0007669"/>
    <property type="project" value="UniProtKB-KW"/>
</dbReference>
<keyword evidence="10" id="KW-1015">Disulfide bond</keyword>
<evidence type="ECO:0000256" key="7">
    <source>
        <dbReference type="ARBA" id="ARBA00023004"/>
    </source>
</evidence>
<evidence type="ECO:0000313" key="15">
    <source>
        <dbReference type="Proteomes" id="UP000614609"/>
    </source>
</evidence>
<comment type="caution">
    <text evidence="13">The sequence shown here is derived from an EMBL/GenBank/DDBJ whole genome shotgun (WGS) entry which is preliminary data.</text>
</comment>
<proteinExistence type="predicted"/>
<keyword evidence="2" id="KW-1003">Cell membrane</keyword>
<feature type="transmembrane region" description="Helical" evidence="12">
    <location>
        <begin position="146"/>
        <end position="166"/>
    </location>
</feature>
<evidence type="ECO:0000256" key="12">
    <source>
        <dbReference type="SAM" id="Phobius"/>
    </source>
</evidence>
<evidence type="ECO:0000256" key="5">
    <source>
        <dbReference type="ARBA" id="ARBA00022989"/>
    </source>
</evidence>
<evidence type="ECO:0000256" key="8">
    <source>
        <dbReference type="ARBA" id="ARBA00023133"/>
    </source>
</evidence>
<evidence type="ECO:0000313" key="13">
    <source>
        <dbReference type="EMBL" id="GGM59637.1"/>
    </source>
</evidence>
<evidence type="ECO:0000256" key="3">
    <source>
        <dbReference type="ARBA" id="ARBA00022692"/>
    </source>
</evidence>
<dbReference type="InterPro" id="IPR003780">
    <property type="entry name" value="COX15/CtaA_fam"/>
</dbReference>
<dbReference type="GO" id="GO:0016491">
    <property type="term" value="F:oxidoreductase activity"/>
    <property type="evidence" value="ECO:0007669"/>
    <property type="project" value="UniProtKB-KW"/>
</dbReference>
<dbReference type="RefSeq" id="WP_188869954.1">
    <property type="nucleotide sequence ID" value="NZ_BMOO01000002.1"/>
</dbReference>
<evidence type="ECO:0000256" key="2">
    <source>
        <dbReference type="ARBA" id="ARBA00022475"/>
    </source>
</evidence>
<evidence type="ECO:0000256" key="10">
    <source>
        <dbReference type="ARBA" id="ARBA00023157"/>
    </source>
</evidence>
<feature type="transmembrane region" description="Helical" evidence="12">
    <location>
        <begin position="113"/>
        <end position="140"/>
    </location>
</feature>
<keyword evidence="15" id="KW-1185">Reference proteome</keyword>
<keyword evidence="7" id="KW-0408">Iron</keyword>
<evidence type="ECO:0000256" key="6">
    <source>
        <dbReference type="ARBA" id="ARBA00023002"/>
    </source>
</evidence>
<dbReference type="Proteomes" id="UP000614609">
    <property type="component" value="Unassembled WGS sequence"/>
</dbReference>
<comment type="pathway">
    <text evidence="11">Porphyrin-containing compound metabolism.</text>
</comment>
<keyword evidence="6" id="KW-0560">Oxidoreductase</keyword>
<feature type="transmembrane region" description="Helical" evidence="12">
    <location>
        <begin position="210"/>
        <end position="231"/>
    </location>
</feature>
<keyword evidence="9 12" id="KW-0472">Membrane</keyword>
<sequence length="305" mass="31816">METSTSGRSLAALPRRVGGFFVRHARGFAALTLVVTSLLVLLGEYTAAAGAGATCNNTYPGCAGQFSPVGLSIPQFIEWFHRLVAMSVGYVIVGNAVLLWWAHRGTRVSRSAWLAALLLPVQVAFGALTVTVAGLVPGGYAPPTQLVHLTTALAIFVALVAALVWVDAERGRGATASRFRYAAVGGLALPVLQAVFARDLLFTFWPSVQTAYHLFGLVGLAVLLALVLWALDAGEAGIAAYGALGACATLANTYLVAGLFLVTARVEAVTYVLLVVQFCAFVLLARAAKNVSASAGGGRATRRRA</sequence>
<reference evidence="14" key="3">
    <citation type="submission" date="2021-03" db="EMBL/GenBank/DDBJ databases">
        <title>Genomic Encyclopedia of Type Strains, Phase IV (KMG-IV): sequencing the most valuable type-strain genomes for metagenomic binning, comparative biology and taxonomic classification.</title>
        <authorList>
            <person name="Goeker M."/>
        </authorList>
    </citation>
    <scope>NUCLEOTIDE SEQUENCE</scope>
    <source>
        <strain evidence="14">DSM 22443</strain>
    </source>
</reference>
<evidence type="ECO:0000256" key="4">
    <source>
        <dbReference type="ARBA" id="ARBA00022723"/>
    </source>
</evidence>
<dbReference type="Proteomes" id="UP000765891">
    <property type="component" value="Unassembled WGS sequence"/>
</dbReference>
<reference evidence="13" key="1">
    <citation type="journal article" date="2014" name="Int. J. Syst. Evol. Microbiol.">
        <title>Complete genome sequence of Corynebacterium casei LMG S-19264T (=DSM 44701T), isolated from a smear-ripened cheese.</title>
        <authorList>
            <consortium name="US DOE Joint Genome Institute (JGI-PGF)"/>
            <person name="Walter F."/>
            <person name="Albersmeier A."/>
            <person name="Kalinowski J."/>
            <person name="Ruckert C."/>
        </authorList>
    </citation>
    <scope>NUCLEOTIDE SEQUENCE</scope>
    <source>
        <strain evidence="13">JCM 16108</strain>
    </source>
</reference>
<dbReference type="EMBL" id="BMOO01000002">
    <property type="protein sequence ID" value="GGM59637.1"/>
    <property type="molecule type" value="Genomic_DNA"/>
</dbReference>
<dbReference type="GO" id="GO:0006784">
    <property type="term" value="P:heme A biosynthetic process"/>
    <property type="evidence" value="ECO:0007669"/>
    <property type="project" value="InterPro"/>
</dbReference>
<evidence type="ECO:0000256" key="11">
    <source>
        <dbReference type="ARBA" id="ARBA00023444"/>
    </source>
</evidence>
<keyword evidence="5 12" id="KW-1133">Transmembrane helix</keyword>
<name>A0A830FU13_9EURY</name>
<feature type="transmembrane region" description="Helical" evidence="12">
    <location>
        <begin position="178"/>
        <end position="198"/>
    </location>
</feature>
<keyword evidence="4" id="KW-0479">Metal-binding</keyword>
<gene>
    <name evidence="13" type="ORF">GCM10009017_07190</name>
    <name evidence="14" type="ORF">J2752_001681</name>
</gene>
<keyword evidence="8" id="KW-0350">Heme biosynthesis</keyword>
<dbReference type="PANTHER" id="PTHR35457:SF1">
    <property type="entry name" value="HEME A SYNTHASE"/>
    <property type="match status" value="1"/>
</dbReference>
<accession>A0A830FU13</accession>
<comment type="subcellular location">
    <subcellularLocation>
        <location evidence="1">Membrane</location>
        <topology evidence="1">Multi-pass membrane protein</topology>
    </subcellularLocation>
</comment>
<evidence type="ECO:0000256" key="9">
    <source>
        <dbReference type="ARBA" id="ARBA00023136"/>
    </source>
</evidence>
<dbReference type="EMBL" id="JAGGKO010000002">
    <property type="protein sequence ID" value="MBP1954769.1"/>
    <property type="molecule type" value="Genomic_DNA"/>
</dbReference>
<evidence type="ECO:0000313" key="14">
    <source>
        <dbReference type="EMBL" id="MBP1954769.1"/>
    </source>
</evidence>
<feature type="transmembrane region" description="Helical" evidence="12">
    <location>
        <begin position="79"/>
        <end position="101"/>
    </location>
</feature>
<dbReference type="Pfam" id="PF02628">
    <property type="entry name" value="COX15-CtaA"/>
    <property type="match status" value="1"/>
</dbReference>
<dbReference type="GO" id="GO:0016020">
    <property type="term" value="C:membrane"/>
    <property type="evidence" value="ECO:0007669"/>
    <property type="project" value="UniProtKB-SubCell"/>
</dbReference>
<dbReference type="InterPro" id="IPR050450">
    <property type="entry name" value="COX15/CtaA_HemeA_synthase"/>
</dbReference>
<evidence type="ECO:0000256" key="1">
    <source>
        <dbReference type="ARBA" id="ARBA00004141"/>
    </source>
</evidence>
<dbReference type="AlphaFoldDB" id="A0A830FU13"/>
<feature type="transmembrane region" description="Helical" evidence="12">
    <location>
        <begin position="238"/>
        <end position="262"/>
    </location>
</feature>
<feature type="transmembrane region" description="Helical" evidence="12">
    <location>
        <begin position="21"/>
        <end position="42"/>
    </location>
</feature>
<keyword evidence="3 12" id="KW-0812">Transmembrane</keyword>